<evidence type="ECO:0000259" key="1">
    <source>
        <dbReference type="Pfam" id="PF01551"/>
    </source>
</evidence>
<dbReference type="Proteomes" id="UP000307749">
    <property type="component" value="Unassembled WGS sequence"/>
</dbReference>
<comment type="caution">
    <text evidence="2">The sequence shown here is derived from an EMBL/GenBank/DDBJ whole genome shotgun (WGS) entry which is preliminary data.</text>
</comment>
<reference evidence="2 3" key="1">
    <citation type="submission" date="2017-02" db="EMBL/GenBank/DDBJ databases">
        <title>Whole genome sequencing of Metallibacterium scheffleri DSM 24874 (T).</title>
        <authorList>
            <person name="Kumar S."/>
            <person name="Patil P."/>
            <person name="Patil P.B."/>
        </authorList>
    </citation>
    <scope>NUCLEOTIDE SEQUENCE [LARGE SCALE GENOMIC DNA]</scope>
    <source>
        <strain evidence="2 3">DSM 24874</strain>
    </source>
</reference>
<dbReference type="PANTHER" id="PTHR21666:SF270">
    <property type="entry name" value="MUREIN HYDROLASE ACTIVATOR ENVC"/>
    <property type="match status" value="1"/>
</dbReference>
<dbReference type="PANTHER" id="PTHR21666">
    <property type="entry name" value="PEPTIDASE-RELATED"/>
    <property type="match status" value="1"/>
</dbReference>
<evidence type="ECO:0000313" key="3">
    <source>
        <dbReference type="Proteomes" id="UP000307749"/>
    </source>
</evidence>
<dbReference type="InterPro" id="IPR050570">
    <property type="entry name" value="Cell_wall_metabolism_enzyme"/>
</dbReference>
<keyword evidence="3" id="KW-1185">Reference proteome</keyword>
<dbReference type="SUPFAM" id="SSF51261">
    <property type="entry name" value="Duplicated hybrid motif"/>
    <property type="match status" value="1"/>
</dbReference>
<dbReference type="STRING" id="993689.GCA_002077135_00502"/>
<name>A0A4S3KRK0_9GAMM</name>
<sequence length="502" mass="54079">MAHWPNGKTCAASVSVPSTRFSAKSWFTSRDCGRGAGWTAPPAHRHCAAPGACTARTWPRARGRAVFRATAPTCRWMATGTASLANGHGAQPCFRHDPCRHRLRWLCKHPCLSWSRLMIPAPRARLAGLLLWAFSGTCLAAAPSTPPGDVARKQQEAVTSARLARIRQQIAALASAQQQTAMQRDALDGEIAQASQALAQAATLRAQTAAALLASQQKLVALQVAVGAQQALLTQQREALGALLRAAYALGPESDLRVLLGDADLAHLTRALAYTHYFQRQRLAQIRALLTALEVLRSRQAALAAQQRQLVQAQSAAQASDLAQREARNRLQGLRAQAAARFRDQGDKLAALAQQSRDLQNLLARLRDIFADIPKQLPGNVPFAQLRGHLPWPLRGSARAWQGGLLIAPGAHSKVRAVANGRVAYADWLRGFGMLVVVDQGDGWITLYGNNESLLVQVGDWVSPGQVIASAGTPAAGFDGVYFALRHAGQPVDPRAWLMPRP</sequence>
<gene>
    <name evidence="2" type="ORF">B1806_06630</name>
</gene>
<dbReference type="Gene3D" id="2.70.70.10">
    <property type="entry name" value="Glucose Permease (Domain IIA)"/>
    <property type="match status" value="1"/>
</dbReference>
<evidence type="ECO:0000313" key="2">
    <source>
        <dbReference type="EMBL" id="THD10784.1"/>
    </source>
</evidence>
<dbReference type="EMBL" id="MWQO01000021">
    <property type="protein sequence ID" value="THD10784.1"/>
    <property type="molecule type" value="Genomic_DNA"/>
</dbReference>
<dbReference type="AlphaFoldDB" id="A0A4S3KRK0"/>
<dbReference type="Gene3D" id="6.10.250.3150">
    <property type="match status" value="1"/>
</dbReference>
<dbReference type="Pfam" id="PF01551">
    <property type="entry name" value="Peptidase_M23"/>
    <property type="match status" value="1"/>
</dbReference>
<protein>
    <recommendedName>
        <fullName evidence="1">M23ase beta-sheet core domain-containing protein</fullName>
    </recommendedName>
</protein>
<dbReference type="GO" id="GO:0004222">
    <property type="term" value="F:metalloendopeptidase activity"/>
    <property type="evidence" value="ECO:0007669"/>
    <property type="project" value="TreeGrafter"/>
</dbReference>
<dbReference type="OrthoDB" id="9784703at2"/>
<dbReference type="CDD" id="cd12797">
    <property type="entry name" value="M23_peptidase"/>
    <property type="match status" value="1"/>
</dbReference>
<feature type="domain" description="M23ase beta-sheet core" evidence="1">
    <location>
        <begin position="404"/>
        <end position="494"/>
    </location>
</feature>
<proteinExistence type="predicted"/>
<dbReference type="InterPro" id="IPR011055">
    <property type="entry name" value="Dup_hybrid_motif"/>
</dbReference>
<dbReference type="InterPro" id="IPR016047">
    <property type="entry name" value="M23ase_b-sheet_dom"/>
</dbReference>
<accession>A0A4S3KRK0</accession>
<organism evidence="2 3">
    <name type="scientific">Metallibacterium scheffleri</name>
    <dbReference type="NCBI Taxonomy" id="993689"/>
    <lineage>
        <taxon>Bacteria</taxon>
        <taxon>Pseudomonadati</taxon>
        <taxon>Pseudomonadota</taxon>
        <taxon>Gammaproteobacteria</taxon>
        <taxon>Lysobacterales</taxon>
        <taxon>Rhodanobacteraceae</taxon>
        <taxon>Metallibacterium</taxon>
    </lineage>
</organism>